<reference evidence="1" key="1">
    <citation type="submission" date="2015-10" db="EMBL/GenBank/DDBJ databases">
        <title>Description of Candidatus Tenderia electrophaga gen. nov, sp. nov., an Uncultivated Electroautotroph from a Biocathode Enrichment.</title>
        <authorList>
            <person name="Eddie B.J."/>
            <person name="Malanoski A.P."/>
            <person name="Wang Z."/>
            <person name="Hall R.J."/>
            <person name="Oh S.D."/>
            <person name="Heiner C."/>
            <person name="Lin B."/>
            <person name="Strycharz-Glaven S.M."/>
        </authorList>
    </citation>
    <scope>NUCLEOTIDE SEQUENCE [LARGE SCALE GENOMIC DNA]</scope>
    <source>
        <strain evidence="1">NRL1</strain>
    </source>
</reference>
<dbReference type="EMBL" id="CP013099">
    <property type="protein sequence ID" value="ALP52513.1"/>
    <property type="molecule type" value="Genomic_DNA"/>
</dbReference>
<sequence length="83" mass="9598">MQVQGLEFGRESEMIDAEVFVTLDSEPDTVFTLRLHDDSPPVNTLIAETLREAYLNKIPVTIYHQIAPKTRKNVKIHMVQFDR</sequence>
<organism evidence="1 2">
    <name type="scientific">Candidatus Tenderia electrophaga</name>
    <dbReference type="NCBI Taxonomy" id="1748243"/>
    <lineage>
        <taxon>Bacteria</taxon>
        <taxon>Pseudomonadati</taxon>
        <taxon>Pseudomonadota</taxon>
        <taxon>Gammaproteobacteria</taxon>
        <taxon>Candidatus Tenderiales</taxon>
        <taxon>Candidatus Tenderiaceae</taxon>
        <taxon>Candidatus Tenderia</taxon>
    </lineage>
</organism>
<dbReference type="Proteomes" id="UP000055136">
    <property type="component" value="Chromosome"/>
</dbReference>
<keyword evidence="2" id="KW-1185">Reference proteome</keyword>
<name>A0A0S2TBL0_9GAMM</name>
<protein>
    <submittedName>
        <fullName evidence="1">Uncharacterized protein</fullName>
    </submittedName>
</protein>
<evidence type="ECO:0000313" key="2">
    <source>
        <dbReference type="Proteomes" id="UP000055136"/>
    </source>
</evidence>
<evidence type="ECO:0000313" key="1">
    <source>
        <dbReference type="EMBL" id="ALP52513.1"/>
    </source>
</evidence>
<gene>
    <name evidence="1" type="ORF">Tel_04760</name>
</gene>
<proteinExistence type="predicted"/>
<dbReference type="KEGG" id="tee:Tel_04760"/>
<dbReference type="AlphaFoldDB" id="A0A0S2TBL0"/>
<accession>A0A0S2TBL0</accession>